<sequence>MKKRWTVGIAASLLWWGTIGCGATPSAPAKETESKSAVPAKPTPAPTPAPAPEVSEPEATRQEKAAYLEQVGTLSERMAEGMRAVAQGLSLIQNGDTESGFGLLDEGVTRYESALRELKQLHTPGMADFQQFHADLLEADEGILHAVKQLRIGITTGNREMIQSATNALDRWNTRLDELARQMQILG</sequence>
<comment type="caution">
    <text evidence="3">The sequence shown here is derived from an EMBL/GenBank/DDBJ whole genome shotgun (WGS) entry which is preliminary data.</text>
</comment>
<evidence type="ECO:0000256" key="2">
    <source>
        <dbReference type="SAM" id="SignalP"/>
    </source>
</evidence>
<evidence type="ECO:0000313" key="4">
    <source>
        <dbReference type="Proteomes" id="UP001177120"/>
    </source>
</evidence>
<feature type="signal peptide" evidence="2">
    <location>
        <begin position="1"/>
        <end position="23"/>
    </location>
</feature>
<dbReference type="Proteomes" id="UP001177120">
    <property type="component" value="Unassembled WGS sequence"/>
</dbReference>
<dbReference type="PROSITE" id="PS51257">
    <property type="entry name" value="PROKAR_LIPOPROTEIN"/>
    <property type="match status" value="1"/>
</dbReference>
<gene>
    <name evidence="3" type="ORF">JQC72_02925</name>
</gene>
<evidence type="ECO:0000313" key="3">
    <source>
        <dbReference type="EMBL" id="MBN2908472.1"/>
    </source>
</evidence>
<feature type="compositionally biased region" description="Pro residues" evidence="1">
    <location>
        <begin position="41"/>
        <end position="51"/>
    </location>
</feature>
<name>A0ABS2WG19_9BACL</name>
<dbReference type="EMBL" id="JAFHAP010000004">
    <property type="protein sequence ID" value="MBN2908472.1"/>
    <property type="molecule type" value="Genomic_DNA"/>
</dbReference>
<keyword evidence="4" id="KW-1185">Reference proteome</keyword>
<reference evidence="3" key="1">
    <citation type="journal article" date="2024" name="Int. J. Syst. Evol. Microbiol.">
        <title>Polycladomyces zharkentensis sp. nov., a novel thermophilic cellulose- and starch-degrading member of the Bacillota from a geothermal aquifer in Kazakhstan.</title>
        <authorList>
            <person name="Mashzhan A."/>
            <person name="Kistaubayeva A."/>
            <person name="Javier-Lopez R."/>
            <person name="Bissenova U."/>
            <person name="Bissenbay A."/>
            <person name="Birkeland N.K."/>
        </authorList>
    </citation>
    <scope>NUCLEOTIDE SEQUENCE</scope>
    <source>
        <strain evidence="3">ZKZ2T</strain>
    </source>
</reference>
<dbReference type="RefSeq" id="WP_205492615.1">
    <property type="nucleotide sequence ID" value="NZ_JAFHAP010000004.1"/>
</dbReference>
<protein>
    <submittedName>
        <fullName evidence="3">Uncharacterized protein</fullName>
    </submittedName>
</protein>
<feature type="region of interest" description="Disordered" evidence="1">
    <location>
        <begin position="24"/>
        <end position="61"/>
    </location>
</feature>
<proteinExistence type="predicted"/>
<evidence type="ECO:0000256" key="1">
    <source>
        <dbReference type="SAM" id="MobiDB-lite"/>
    </source>
</evidence>
<feature type="chain" id="PRO_5047329318" evidence="2">
    <location>
        <begin position="24"/>
        <end position="187"/>
    </location>
</feature>
<accession>A0ABS2WG19</accession>
<organism evidence="3 4">
    <name type="scientific">Polycladomyces zharkentensis</name>
    <dbReference type="NCBI Taxonomy" id="2807616"/>
    <lineage>
        <taxon>Bacteria</taxon>
        <taxon>Bacillati</taxon>
        <taxon>Bacillota</taxon>
        <taxon>Bacilli</taxon>
        <taxon>Bacillales</taxon>
        <taxon>Thermoactinomycetaceae</taxon>
        <taxon>Polycladomyces</taxon>
    </lineage>
</organism>
<keyword evidence="2" id="KW-0732">Signal</keyword>